<reference evidence="6" key="1">
    <citation type="journal article" date="2023" name="Mol. Phylogenet. Evol.">
        <title>Genome-scale phylogeny and comparative genomics of the fungal order Sordariales.</title>
        <authorList>
            <person name="Hensen N."/>
            <person name="Bonometti L."/>
            <person name="Westerberg I."/>
            <person name="Brannstrom I.O."/>
            <person name="Guillou S."/>
            <person name="Cros-Aarteil S."/>
            <person name="Calhoun S."/>
            <person name="Haridas S."/>
            <person name="Kuo A."/>
            <person name="Mondo S."/>
            <person name="Pangilinan J."/>
            <person name="Riley R."/>
            <person name="LaButti K."/>
            <person name="Andreopoulos B."/>
            <person name="Lipzen A."/>
            <person name="Chen C."/>
            <person name="Yan M."/>
            <person name="Daum C."/>
            <person name="Ng V."/>
            <person name="Clum A."/>
            <person name="Steindorff A."/>
            <person name="Ohm R.A."/>
            <person name="Martin F."/>
            <person name="Silar P."/>
            <person name="Natvig D.O."/>
            <person name="Lalanne C."/>
            <person name="Gautier V."/>
            <person name="Ament-Velasquez S.L."/>
            <person name="Kruys A."/>
            <person name="Hutchinson M.I."/>
            <person name="Powell A.J."/>
            <person name="Barry K."/>
            <person name="Miller A.N."/>
            <person name="Grigoriev I.V."/>
            <person name="Debuchy R."/>
            <person name="Gladieux P."/>
            <person name="Hiltunen Thoren M."/>
            <person name="Johannesson H."/>
        </authorList>
    </citation>
    <scope>NUCLEOTIDE SEQUENCE</scope>
    <source>
        <strain evidence="6">CBS 757.83</strain>
    </source>
</reference>
<dbReference type="Proteomes" id="UP001305647">
    <property type="component" value="Unassembled WGS sequence"/>
</dbReference>
<dbReference type="AlphaFoldDB" id="A0AAN6PX17"/>
<evidence type="ECO:0008006" key="8">
    <source>
        <dbReference type="Google" id="ProtNLM"/>
    </source>
</evidence>
<dbReference type="InterPro" id="IPR022577">
    <property type="entry name" value="TBCD_C"/>
</dbReference>
<organism evidence="6 7">
    <name type="scientific">Parathielavia hyrcaniae</name>
    <dbReference type="NCBI Taxonomy" id="113614"/>
    <lineage>
        <taxon>Eukaryota</taxon>
        <taxon>Fungi</taxon>
        <taxon>Dikarya</taxon>
        <taxon>Ascomycota</taxon>
        <taxon>Pezizomycotina</taxon>
        <taxon>Sordariomycetes</taxon>
        <taxon>Sordariomycetidae</taxon>
        <taxon>Sordariales</taxon>
        <taxon>Chaetomiaceae</taxon>
        <taxon>Parathielavia</taxon>
    </lineage>
</organism>
<feature type="repeat" description="HEAT" evidence="2">
    <location>
        <begin position="402"/>
        <end position="439"/>
    </location>
</feature>
<keyword evidence="7" id="KW-1185">Reference proteome</keyword>
<dbReference type="InterPro" id="IPR033162">
    <property type="entry name" value="TBCD"/>
</dbReference>
<dbReference type="GO" id="GO:0048487">
    <property type="term" value="F:beta-tubulin binding"/>
    <property type="evidence" value="ECO:0007669"/>
    <property type="project" value="InterPro"/>
</dbReference>
<dbReference type="PROSITE" id="PS50077">
    <property type="entry name" value="HEAT_REPEAT"/>
    <property type="match status" value="1"/>
</dbReference>
<gene>
    <name evidence="6" type="ORF">N658DRAFT_430041</name>
</gene>
<evidence type="ECO:0000313" key="7">
    <source>
        <dbReference type="Proteomes" id="UP001305647"/>
    </source>
</evidence>
<feature type="region of interest" description="Disordered" evidence="3">
    <location>
        <begin position="166"/>
        <end position="185"/>
    </location>
</feature>
<evidence type="ECO:0000313" key="6">
    <source>
        <dbReference type="EMBL" id="KAK4099368.1"/>
    </source>
</evidence>
<comment type="caution">
    <text evidence="6">The sequence shown here is derived from an EMBL/GenBank/DDBJ whole genome shotgun (WGS) entry which is preliminary data.</text>
</comment>
<keyword evidence="1" id="KW-0143">Chaperone</keyword>
<accession>A0AAN6PX17</accession>
<dbReference type="GO" id="GO:0000226">
    <property type="term" value="P:microtubule cytoskeleton organization"/>
    <property type="evidence" value="ECO:0007669"/>
    <property type="project" value="TreeGrafter"/>
</dbReference>
<dbReference type="InterPro" id="IPR058033">
    <property type="entry name" value="ARM_TBCD_2nd"/>
</dbReference>
<dbReference type="GO" id="GO:0007023">
    <property type="term" value="P:post-chaperonin tubulin folding pathway"/>
    <property type="evidence" value="ECO:0007669"/>
    <property type="project" value="InterPro"/>
</dbReference>
<evidence type="ECO:0000259" key="5">
    <source>
        <dbReference type="Pfam" id="PF25767"/>
    </source>
</evidence>
<protein>
    <recommendedName>
        <fullName evidence="8">Tubulin-specific chaperone D</fullName>
    </recommendedName>
</protein>
<dbReference type="GO" id="GO:0007021">
    <property type="term" value="P:tubulin complex assembly"/>
    <property type="evidence" value="ECO:0007669"/>
    <property type="project" value="InterPro"/>
</dbReference>
<evidence type="ECO:0000259" key="4">
    <source>
        <dbReference type="Pfam" id="PF12612"/>
    </source>
</evidence>
<dbReference type="GO" id="GO:0005096">
    <property type="term" value="F:GTPase activator activity"/>
    <property type="evidence" value="ECO:0007669"/>
    <property type="project" value="InterPro"/>
</dbReference>
<sequence length="1265" mass="137144">MDAPEEDLDIKLQRISADLIAEFDKSLGPFLRKQDGAGRSAVRSRVRTRETERLVSSLLDPFQELPQLLDPHLPTWLPALGDAYLEHLLTRRPPPHSLSSTTTTATTSNNIRSNDLLMPLPRAICKLLYTFCKIRGEKVVVRFLSNEAKYLEVLLSALEDAERAAGGTNSKSKHDGGGAPDDTGIGQAVAVPVGGWTWEERYVVLLWLSHLMLAPFDLATISSLEEEEVGVEEDVVVAAAEEEAGGLTLPDGLPSITTRILPLAVKYLALPGKERDASRALLVRIAMRRDMQEMGVLDALVRWALAALRPREGVERTPYHYIGVLSFLAGVLAASADTSDMDPYLTMIFHAVHGIASEGDKAGGMMASALARKTMIKVIRAIAVLVLRNPHDMEGMEIVETTIGFLMENLADNDTPVRLAASKALSVITLKLDEDMASQVIEAVLESLNRNVLRVNSPGAAATPRKDLSMVDSLEWHGLMLTLSHLLYRRSPPAENLADIVQALLMGLSFERRSTSGSSTGGNVRDAACFGIWALARRYTTAELLAVPTATLTTDAGSGISMLQIIATSLVAAACLDPSGNIRRGSSAALQELIGRHPDTVERGIWVVQTVDYHAVALRSRALQDVALGATKLSAQYGEALLEALLGWRGVGDVDAASRRAAGASYGIITAELASADSNPIQRLTQSVSLVLDHTKSLENRQVEERHGLFFSLGAVLDALPGAVREKDAALDRLVQLSMDALLAILQDCNTKTYRKPELVAEAASRLIISSYPVLQAATSSSTNLLPGHSLRTRTGDELAQLVNAVGARTEKLDTFVALVRANLQKWLVWPDIEIISAASEAAVVLMVFCSDAERDEAIRGWAEAARERQSSKTRTTSGHFSALAAVYPMASTMAPEQDRTLICDAITERWRNDVWTDTRACILQSLTGSDLLKQNTDVFLDLVAQGLDDYTTTAQGDVGSHVRFQAIRATRSLWETLEEDPGASKPLVGGLFLRILRLAAEKLDRVRAEAQASLTVVLKPAQAAALRRSTFSSKAYFLFLLYLLQQDWLHPAASEVRADAERWMDALMAGFVSSADTGNEELVIATRAALCDFCECSAANTNAVCTALARNLRAWQGTDRVLVPTLEVVAFLFHVGVFGRQGGGVNYKSLCLQVQKACYKTGNVRKIEACIRVYGAVAELGRDGHGHGSEDDACKRREGVGEARARLGALMFHPWPRVKSTVVDELWGLHHDDPAAQALKSVDWARAEKAKIKTVVGVLGLAGA</sequence>
<dbReference type="SUPFAM" id="SSF48371">
    <property type="entry name" value="ARM repeat"/>
    <property type="match status" value="2"/>
</dbReference>
<dbReference type="Gene3D" id="1.25.10.10">
    <property type="entry name" value="Leucine-rich Repeat Variant"/>
    <property type="match status" value="1"/>
</dbReference>
<dbReference type="PANTHER" id="PTHR12658:SF0">
    <property type="entry name" value="TUBULIN-SPECIFIC CHAPERONE D"/>
    <property type="match status" value="1"/>
</dbReference>
<reference evidence="6" key="2">
    <citation type="submission" date="2023-05" db="EMBL/GenBank/DDBJ databases">
        <authorList>
            <consortium name="Lawrence Berkeley National Laboratory"/>
            <person name="Steindorff A."/>
            <person name="Hensen N."/>
            <person name="Bonometti L."/>
            <person name="Westerberg I."/>
            <person name="Brannstrom I.O."/>
            <person name="Guillou S."/>
            <person name="Cros-Aarteil S."/>
            <person name="Calhoun S."/>
            <person name="Haridas S."/>
            <person name="Kuo A."/>
            <person name="Mondo S."/>
            <person name="Pangilinan J."/>
            <person name="Riley R."/>
            <person name="Labutti K."/>
            <person name="Andreopoulos B."/>
            <person name="Lipzen A."/>
            <person name="Chen C."/>
            <person name="Yanf M."/>
            <person name="Daum C."/>
            <person name="Ng V."/>
            <person name="Clum A."/>
            <person name="Ohm R."/>
            <person name="Martin F."/>
            <person name="Silar P."/>
            <person name="Natvig D."/>
            <person name="Lalanne C."/>
            <person name="Gautier V."/>
            <person name="Ament-Velasquez S.L."/>
            <person name="Kruys A."/>
            <person name="Hutchinson M.I."/>
            <person name="Powell A.J."/>
            <person name="Barry K."/>
            <person name="Miller A.N."/>
            <person name="Grigoriev I.V."/>
            <person name="Debuchy R."/>
            <person name="Gladieux P."/>
            <person name="Thoren M.H."/>
            <person name="Johannesson H."/>
        </authorList>
    </citation>
    <scope>NUCLEOTIDE SEQUENCE</scope>
    <source>
        <strain evidence="6">CBS 757.83</strain>
    </source>
</reference>
<evidence type="ECO:0000256" key="3">
    <source>
        <dbReference type="SAM" id="MobiDB-lite"/>
    </source>
</evidence>
<feature type="domain" description="Tubulin-folding cofactor D ARM repeats" evidence="5">
    <location>
        <begin position="391"/>
        <end position="605"/>
    </location>
</feature>
<evidence type="ECO:0000256" key="1">
    <source>
        <dbReference type="ARBA" id="ARBA00023186"/>
    </source>
</evidence>
<dbReference type="Pfam" id="PF12612">
    <property type="entry name" value="TFCD_C"/>
    <property type="match status" value="1"/>
</dbReference>
<dbReference type="InterPro" id="IPR016024">
    <property type="entry name" value="ARM-type_fold"/>
</dbReference>
<dbReference type="InterPro" id="IPR011989">
    <property type="entry name" value="ARM-like"/>
</dbReference>
<feature type="domain" description="Tubulin-folding cofactor D C-terminal" evidence="4">
    <location>
        <begin position="994"/>
        <end position="1167"/>
    </location>
</feature>
<name>A0AAN6PX17_9PEZI</name>
<dbReference type="PANTHER" id="PTHR12658">
    <property type="entry name" value="BETA-TUBULIN COFACTOR D"/>
    <property type="match status" value="1"/>
</dbReference>
<dbReference type="Pfam" id="PF25767">
    <property type="entry name" value="ARM_TBCD_2nd"/>
    <property type="match status" value="1"/>
</dbReference>
<proteinExistence type="predicted"/>
<dbReference type="InterPro" id="IPR021133">
    <property type="entry name" value="HEAT_type_2"/>
</dbReference>
<dbReference type="Pfam" id="PF23579">
    <property type="entry name" value="ARM_TBCD"/>
    <property type="match status" value="1"/>
</dbReference>
<dbReference type="EMBL" id="MU863650">
    <property type="protein sequence ID" value="KAK4099368.1"/>
    <property type="molecule type" value="Genomic_DNA"/>
</dbReference>
<evidence type="ECO:0000256" key="2">
    <source>
        <dbReference type="PROSITE-ProRule" id="PRU00103"/>
    </source>
</evidence>